<dbReference type="GO" id="GO:0030170">
    <property type="term" value="F:pyridoxal phosphate binding"/>
    <property type="evidence" value="ECO:0007669"/>
    <property type="project" value="InterPro"/>
</dbReference>
<accession>C6LCZ4</accession>
<evidence type="ECO:0000256" key="4">
    <source>
        <dbReference type="ARBA" id="ARBA00008954"/>
    </source>
</evidence>
<comment type="catalytic activity">
    <reaction evidence="1">
        <text>(S)-3-amino-2-methylpropanoate + 2-oxoglutarate = 2-methyl-3-oxopropanoate + L-glutamate</text>
        <dbReference type="Rhea" id="RHEA:13993"/>
        <dbReference type="ChEBI" id="CHEBI:16810"/>
        <dbReference type="ChEBI" id="CHEBI:29985"/>
        <dbReference type="ChEBI" id="CHEBI:57700"/>
        <dbReference type="ChEBI" id="CHEBI:58655"/>
        <dbReference type="EC" id="2.6.1.22"/>
    </reaction>
</comment>
<dbReference type="eggNOG" id="COG0160">
    <property type="taxonomic scope" value="Bacteria"/>
</dbReference>
<dbReference type="InterPro" id="IPR015421">
    <property type="entry name" value="PyrdxlP-dep_Trfase_major"/>
</dbReference>
<evidence type="ECO:0000256" key="13">
    <source>
        <dbReference type="ARBA" id="ARBA00031787"/>
    </source>
</evidence>
<dbReference type="InterPro" id="IPR015424">
    <property type="entry name" value="PyrdxlP-dep_Trfase"/>
</dbReference>
<dbReference type="InterPro" id="IPR015422">
    <property type="entry name" value="PyrdxlP-dep_Trfase_small"/>
</dbReference>
<dbReference type="Proteomes" id="UP000005561">
    <property type="component" value="Unassembled WGS sequence"/>
</dbReference>
<comment type="cofactor">
    <cofactor evidence="2">
        <name>pyridoxal 5'-phosphate</name>
        <dbReference type="ChEBI" id="CHEBI:597326"/>
    </cofactor>
</comment>
<evidence type="ECO:0000256" key="10">
    <source>
        <dbReference type="ARBA" id="ARBA00029760"/>
    </source>
</evidence>
<dbReference type="Gene3D" id="3.90.1150.10">
    <property type="entry name" value="Aspartate Aminotransferase, domain 1"/>
    <property type="match status" value="1"/>
</dbReference>
<dbReference type="GO" id="GO:0034386">
    <property type="term" value="F:4-aminobutyrate:2-oxoglutarate transaminase activity"/>
    <property type="evidence" value="ECO:0007669"/>
    <property type="project" value="UniProtKB-EC"/>
</dbReference>
<dbReference type="GO" id="GO:0042802">
    <property type="term" value="F:identical protein binding"/>
    <property type="evidence" value="ECO:0007669"/>
    <property type="project" value="TreeGrafter"/>
</dbReference>
<comment type="pathway">
    <text evidence="3">Amino-acid degradation; 4-aminobutanoate degradation.</text>
</comment>
<evidence type="ECO:0000313" key="18">
    <source>
        <dbReference type="Proteomes" id="UP000005561"/>
    </source>
</evidence>
<comment type="similarity">
    <text evidence="4 16">Belongs to the class-III pyridoxal-phosphate-dependent aminotransferase family.</text>
</comment>
<dbReference type="EC" id="2.6.1.22" evidence="5"/>
<dbReference type="PIRSF" id="PIRSF000521">
    <property type="entry name" value="Transaminase_4ab_Lys_Orn"/>
    <property type="match status" value="1"/>
</dbReference>
<evidence type="ECO:0000256" key="16">
    <source>
        <dbReference type="RuleBase" id="RU003560"/>
    </source>
</evidence>
<gene>
    <name evidence="17" type="ORF">BRYFOR_06653</name>
</gene>
<evidence type="ECO:0000256" key="3">
    <source>
        <dbReference type="ARBA" id="ARBA00005176"/>
    </source>
</evidence>
<dbReference type="AlphaFoldDB" id="C6LCZ4"/>
<comment type="caution">
    <text evidence="17">The sequence shown here is derived from an EMBL/GenBank/DDBJ whole genome shotgun (WGS) entry which is preliminary data.</text>
</comment>
<dbReference type="PANTHER" id="PTHR11986">
    <property type="entry name" value="AMINOTRANSFERASE CLASS III"/>
    <property type="match status" value="1"/>
</dbReference>
<dbReference type="STRING" id="168384.SAMN05660368_01590"/>
<dbReference type="InterPro" id="IPR005814">
    <property type="entry name" value="Aminotrans_3"/>
</dbReference>
<keyword evidence="9 16" id="KW-0663">Pyridoxal phosphate</keyword>
<reference evidence="17" key="1">
    <citation type="submission" date="2009-07" db="EMBL/GenBank/DDBJ databases">
        <authorList>
            <person name="Weinstock G."/>
            <person name="Sodergren E."/>
            <person name="Clifton S."/>
            <person name="Fulton L."/>
            <person name="Fulton B."/>
            <person name="Courtney L."/>
            <person name="Fronick C."/>
            <person name="Harrison M."/>
            <person name="Strong C."/>
            <person name="Farmer C."/>
            <person name="Delahaunty K."/>
            <person name="Markovic C."/>
            <person name="Hall O."/>
            <person name="Minx P."/>
            <person name="Tomlinson C."/>
            <person name="Mitreva M."/>
            <person name="Nelson J."/>
            <person name="Hou S."/>
            <person name="Wollam A."/>
            <person name="Pepin K.H."/>
            <person name="Johnson M."/>
            <person name="Bhonagiri V."/>
            <person name="Nash W.E."/>
            <person name="Warren W."/>
            <person name="Chinwalla A."/>
            <person name="Mardis E.R."/>
            <person name="Wilson R.K."/>
        </authorList>
    </citation>
    <scope>NUCLEOTIDE SEQUENCE [LARGE SCALE GENOMIC DNA]</scope>
    <source>
        <strain evidence="17">DSM 14469</strain>
    </source>
</reference>
<evidence type="ECO:0000256" key="14">
    <source>
        <dbReference type="ARBA" id="ARBA00048021"/>
    </source>
</evidence>
<evidence type="ECO:0000256" key="9">
    <source>
        <dbReference type="ARBA" id="ARBA00022898"/>
    </source>
</evidence>
<dbReference type="CDD" id="cd00610">
    <property type="entry name" value="OAT_like"/>
    <property type="match status" value="1"/>
</dbReference>
<comment type="catalytic activity">
    <reaction evidence="14">
        <text>4-aminobutanoate + 2-oxoglutarate = succinate semialdehyde + L-glutamate</text>
        <dbReference type="Rhea" id="RHEA:23352"/>
        <dbReference type="ChEBI" id="CHEBI:16810"/>
        <dbReference type="ChEBI" id="CHEBI:29985"/>
        <dbReference type="ChEBI" id="CHEBI:57706"/>
        <dbReference type="ChEBI" id="CHEBI:59888"/>
        <dbReference type="EC" id="2.6.1.19"/>
    </reaction>
</comment>
<protein>
    <recommendedName>
        <fullName evidence="12">(S)-3-amino-2-methylpropionate transaminase</fullName>
        <ecNumber evidence="6">2.6.1.19</ecNumber>
        <ecNumber evidence="5">2.6.1.22</ecNumber>
    </recommendedName>
    <alternativeName>
        <fullName evidence="13">GABA aminotransferase</fullName>
    </alternativeName>
    <alternativeName>
        <fullName evidence="11">Gamma-amino-N-butyrate transaminase</fullName>
    </alternativeName>
    <alternativeName>
        <fullName evidence="15">Glutamate:succinic semialdehyde transaminase</fullName>
    </alternativeName>
    <alternativeName>
        <fullName evidence="10">L-AIBAT</fullName>
    </alternativeName>
</protein>
<proteinExistence type="inferred from homology"/>
<dbReference type="InterPro" id="IPR050103">
    <property type="entry name" value="Class-III_PLP-dep_AT"/>
</dbReference>
<dbReference type="RefSeq" id="WP_006861447.1">
    <property type="nucleotide sequence ID" value="NZ_ACCL02000006.1"/>
</dbReference>
<dbReference type="EC" id="2.6.1.19" evidence="6"/>
<dbReference type="GO" id="GO:0047298">
    <property type="term" value="F:(S)-3-amino-2-methylpropionate transaminase activity"/>
    <property type="evidence" value="ECO:0007669"/>
    <property type="project" value="UniProtKB-EC"/>
</dbReference>
<dbReference type="SUPFAM" id="SSF53383">
    <property type="entry name" value="PLP-dependent transferases"/>
    <property type="match status" value="1"/>
</dbReference>
<dbReference type="Gene3D" id="3.40.640.10">
    <property type="entry name" value="Type I PLP-dependent aspartate aminotransferase-like (Major domain)"/>
    <property type="match status" value="1"/>
</dbReference>
<evidence type="ECO:0000313" key="17">
    <source>
        <dbReference type="EMBL" id="EET61478.1"/>
    </source>
</evidence>
<evidence type="ECO:0000256" key="1">
    <source>
        <dbReference type="ARBA" id="ARBA00001750"/>
    </source>
</evidence>
<dbReference type="InterPro" id="IPR049704">
    <property type="entry name" value="Aminotrans_3_PPA_site"/>
</dbReference>
<dbReference type="PROSITE" id="PS00600">
    <property type="entry name" value="AA_TRANSFER_CLASS_3"/>
    <property type="match status" value="1"/>
</dbReference>
<organism evidence="17 18">
    <name type="scientific">Marvinbryantia formatexigens DSM 14469</name>
    <dbReference type="NCBI Taxonomy" id="478749"/>
    <lineage>
        <taxon>Bacteria</taxon>
        <taxon>Bacillati</taxon>
        <taxon>Bacillota</taxon>
        <taxon>Clostridia</taxon>
        <taxon>Lachnospirales</taxon>
        <taxon>Lachnospiraceae</taxon>
        <taxon>Marvinbryantia</taxon>
    </lineage>
</organism>
<name>C6LCZ4_9FIRM</name>
<evidence type="ECO:0000256" key="11">
    <source>
        <dbReference type="ARBA" id="ARBA00030204"/>
    </source>
</evidence>
<evidence type="ECO:0000256" key="15">
    <source>
        <dbReference type="ARBA" id="ARBA00050054"/>
    </source>
</evidence>
<evidence type="ECO:0000256" key="12">
    <source>
        <dbReference type="ARBA" id="ARBA00030857"/>
    </source>
</evidence>
<keyword evidence="8" id="KW-0808">Transferase</keyword>
<dbReference type="FunFam" id="3.40.640.10:FF:000013">
    <property type="entry name" value="4-aminobutyrate aminotransferase"/>
    <property type="match status" value="1"/>
</dbReference>
<dbReference type="Pfam" id="PF00202">
    <property type="entry name" value="Aminotran_3"/>
    <property type="match status" value="1"/>
</dbReference>
<dbReference type="PANTHER" id="PTHR11986:SF79">
    <property type="entry name" value="ACETYLORNITHINE AMINOTRANSFERASE, MITOCHONDRIAL"/>
    <property type="match status" value="1"/>
</dbReference>
<evidence type="ECO:0000256" key="7">
    <source>
        <dbReference type="ARBA" id="ARBA00022576"/>
    </source>
</evidence>
<sequence>MMKSMYERCMEVMPAVAKRATTLGVTGSEGAYLYTEDGRRLLDFASGVAVNNIGCRNERVVAAIKDELDNMIHVGHNVVYYESYVALAEKLVELTGGDTKVYFSNSGAEANEGAIKLAKYVTKRPGIISFRNSFHGRTLAAVSITGSNAAYRKYYEPLLPAVYWADYANCYRCPFGQKKGKCHMECLGQFEQIFHKMIDPECVAAIIVEPVQGEGGYIVPGKAFLEGLRAICDKYGILLIFDEVQTGIGRTGELYAYQTFGVKPDILTSAKALGGGIPLSAIIARKEIMDKWPAGAHGGTFGGNPLACRAGLETLKIIEEEHLLENCRKMGAYFLEKLQALQKKHPEAIGDVRGAGLMVAMELVTRPQKTDAEKVPEGQAYGTTDMGTALKPDAALTAKIQSKALERNLVLLTCGADHNVVRFIPPLIVKKEEIDFAVAVVDDILQEEGR</sequence>
<dbReference type="EMBL" id="ACCL02000006">
    <property type="protein sequence ID" value="EET61478.1"/>
    <property type="molecule type" value="Genomic_DNA"/>
</dbReference>
<evidence type="ECO:0000256" key="2">
    <source>
        <dbReference type="ARBA" id="ARBA00001933"/>
    </source>
</evidence>
<evidence type="ECO:0000256" key="8">
    <source>
        <dbReference type="ARBA" id="ARBA00022679"/>
    </source>
</evidence>
<evidence type="ECO:0000256" key="5">
    <source>
        <dbReference type="ARBA" id="ARBA00012876"/>
    </source>
</evidence>
<keyword evidence="18" id="KW-1185">Reference proteome</keyword>
<keyword evidence="7" id="KW-0032">Aminotransferase</keyword>
<evidence type="ECO:0000256" key="6">
    <source>
        <dbReference type="ARBA" id="ARBA00012912"/>
    </source>
</evidence>